<evidence type="ECO:0000313" key="8">
    <source>
        <dbReference type="EMBL" id="GAL83364.1"/>
    </source>
</evidence>
<evidence type="ECO:0000256" key="1">
    <source>
        <dbReference type="ARBA" id="ARBA00022670"/>
    </source>
</evidence>
<evidence type="ECO:0000256" key="5">
    <source>
        <dbReference type="PIRSR" id="PIRSR600246-1"/>
    </source>
</evidence>
<comment type="caution">
    <text evidence="8">The sequence shown here is derived from an EMBL/GenBank/DDBJ whole genome shotgun (WGS) entry which is preliminary data.</text>
</comment>
<accession>A0A098LAC2</accession>
<dbReference type="GO" id="GO:0006508">
    <property type="term" value="P:proteolysis"/>
    <property type="evidence" value="ECO:0007669"/>
    <property type="project" value="UniProtKB-KW"/>
</dbReference>
<reference evidence="8 9" key="1">
    <citation type="submission" date="2014-09" db="EMBL/GenBank/DDBJ databases">
        <title>Sporocytophaga myxococcoides PG-01 genome sequencing.</title>
        <authorList>
            <person name="Liu L."/>
            <person name="Gao P.J."/>
            <person name="Chen G.J."/>
            <person name="Wang L.S."/>
        </authorList>
    </citation>
    <scope>NUCLEOTIDE SEQUENCE [LARGE SCALE GENOMIC DNA]</scope>
    <source>
        <strain evidence="8 9">PG-01</strain>
    </source>
</reference>
<evidence type="ECO:0000313" key="9">
    <source>
        <dbReference type="Proteomes" id="UP000030185"/>
    </source>
</evidence>
<feature type="binding site" evidence="6">
    <location>
        <begin position="248"/>
        <end position="251"/>
    </location>
    <ligand>
        <name>substrate</name>
    </ligand>
</feature>
<sequence>MKITFYVLLLVSPVIINMEKIQPPGLKGKIVLLIHGGAGNFKESDLTPVQQKIYEKYLREALEEGYKILDGGGSALDAVEASVKLMEDAPVFNAGKGSVLNKEGHVEMDASIMHGKDLKAGAVAVVRNVKNPISAARMVMEKSNHVLLAGNGADEFAKSIGMEMEEEDYFITPSSFEQWKKANEPASVPKGINKHGTVGAVALDQNGNLAAATSTGGVLNKLPGRVGDSPIIGAGTYADNNSCAVSATGHGEYFIRLTIARSIAALMEYKKISLEQAVNEVIHERLHKSGGTGGVIAVDKNGNFTVSHNTTGMFRAWRTEKRCEIRFFKE</sequence>
<evidence type="ECO:0000256" key="7">
    <source>
        <dbReference type="PIRSR" id="PIRSR600246-3"/>
    </source>
</evidence>
<dbReference type="Proteomes" id="UP000030185">
    <property type="component" value="Unassembled WGS sequence"/>
</dbReference>
<protein>
    <recommendedName>
        <fullName evidence="4">Isoaspartyl peptidase</fullName>
    </recommendedName>
</protein>
<dbReference type="eggNOG" id="COG1446">
    <property type="taxonomic scope" value="Bacteria"/>
</dbReference>
<dbReference type="EMBL" id="BBLT01000001">
    <property type="protein sequence ID" value="GAL83364.1"/>
    <property type="molecule type" value="Genomic_DNA"/>
</dbReference>
<dbReference type="InterPro" id="IPR029055">
    <property type="entry name" value="Ntn_hydrolases_N"/>
</dbReference>
<keyword evidence="1" id="KW-0645">Protease</keyword>
<name>A0A098LAC2_9BACT</name>
<gene>
    <name evidence="8" type="ORF">MYP_590</name>
</gene>
<evidence type="ECO:0000256" key="6">
    <source>
        <dbReference type="PIRSR" id="PIRSR600246-2"/>
    </source>
</evidence>
<dbReference type="PANTHER" id="PTHR10188">
    <property type="entry name" value="L-ASPARAGINASE"/>
    <property type="match status" value="1"/>
</dbReference>
<dbReference type="GO" id="GO:0016811">
    <property type="term" value="F:hydrolase activity, acting on carbon-nitrogen (but not peptide) bonds, in linear amides"/>
    <property type="evidence" value="ECO:0007669"/>
    <property type="project" value="UniProtKB-ARBA"/>
</dbReference>
<dbReference type="STRING" id="153721.MYP_590"/>
<dbReference type="PANTHER" id="PTHR10188:SF6">
    <property type="entry name" value="N(4)-(BETA-N-ACETYLGLUCOSAMINYL)-L-ASPARAGINASE"/>
    <property type="match status" value="1"/>
</dbReference>
<evidence type="ECO:0000256" key="3">
    <source>
        <dbReference type="ARBA" id="ARBA00022813"/>
    </source>
</evidence>
<evidence type="ECO:0000256" key="2">
    <source>
        <dbReference type="ARBA" id="ARBA00022801"/>
    </source>
</evidence>
<feature type="site" description="Cleavage; by autolysis" evidence="7">
    <location>
        <begin position="196"/>
        <end position="197"/>
    </location>
</feature>
<feature type="active site" description="Nucleophile" evidence="5">
    <location>
        <position position="197"/>
    </location>
</feature>
<dbReference type="Gene3D" id="3.60.20.30">
    <property type="entry name" value="(Glycosyl)asparaginase"/>
    <property type="match status" value="1"/>
</dbReference>
<dbReference type="OrthoDB" id="9780217at2"/>
<dbReference type="InterPro" id="IPR000246">
    <property type="entry name" value="Peptidase_T2"/>
</dbReference>
<evidence type="ECO:0000256" key="4">
    <source>
        <dbReference type="ARBA" id="ARBA00069124"/>
    </source>
</evidence>
<feature type="binding site" evidence="6">
    <location>
        <begin position="225"/>
        <end position="228"/>
    </location>
    <ligand>
        <name>substrate</name>
    </ligand>
</feature>
<dbReference type="AlphaFoldDB" id="A0A098LAC2"/>
<dbReference type="FunFam" id="3.60.20.30:FF:000001">
    <property type="entry name" value="Isoaspartyl peptidase/L-asparaginase"/>
    <property type="match status" value="1"/>
</dbReference>
<keyword evidence="9" id="KW-1185">Reference proteome</keyword>
<dbReference type="SUPFAM" id="SSF56235">
    <property type="entry name" value="N-terminal nucleophile aminohydrolases (Ntn hydrolases)"/>
    <property type="match status" value="1"/>
</dbReference>
<keyword evidence="2" id="KW-0378">Hydrolase</keyword>
<dbReference type="CDD" id="cd04701">
    <property type="entry name" value="Asparaginase_2"/>
    <property type="match status" value="1"/>
</dbReference>
<dbReference type="GO" id="GO:0008233">
    <property type="term" value="F:peptidase activity"/>
    <property type="evidence" value="ECO:0007669"/>
    <property type="project" value="UniProtKB-KW"/>
</dbReference>
<dbReference type="Pfam" id="PF01112">
    <property type="entry name" value="Asparaginase_2"/>
    <property type="match status" value="1"/>
</dbReference>
<organism evidence="8 9">
    <name type="scientific">Sporocytophaga myxococcoides</name>
    <dbReference type="NCBI Taxonomy" id="153721"/>
    <lineage>
        <taxon>Bacteria</taxon>
        <taxon>Pseudomonadati</taxon>
        <taxon>Bacteroidota</taxon>
        <taxon>Cytophagia</taxon>
        <taxon>Cytophagales</taxon>
        <taxon>Cytophagaceae</taxon>
        <taxon>Sporocytophaga</taxon>
    </lineage>
</organism>
<keyword evidence="3" id="KW-0068">Autocatalytic cleavage</keyword>
<proteinExistence type="predicted"/>